<keyword evidence="8" id="KW-1185">Reference proteome</keyword>
<protein>
    <recommendedName>
        <fullName evidence="6">Major facilitator superfamily (MFS) profile domain-containing protein</fullName>
    </recommendedName>
</protein>
<evidence type="ECO:0000313" key="7">
    <source>
        <dbReference type="EMBL" id="ETS78990.1"/>
    </source>
</evidence>
<keyword evidence="4 5" id="KW-0472">Membrane</keyword>
<dbReference type="PROSITE" id="PS50850">
    <property type="entry name" value="MFS"/>
    <property type="match status" value="1"/>
</dbReference>
<evidence type="ECO:0000256" key="3">
    <source>
        <dbReference type="ARBA" id="ARBA00022989"/>
    </source>
</evidence>
<feature type="transmembrane region" description="Helical" evidence="5">
    <location>
        <begin position="282"/>
        <end position="303"/>
    </location>
</feature>
<accession>W3WYQ5</accession>
<dbReference type="EMBL" id="KI912114">
    <property type="protein sequence ID" value="ETS78990.1"/>
    <property type="molecule type" value="Genomic_DNA"/>
</dbReference>
<dbReference type="Pfam" id="PF07690">
    <property type="entry name" value="MFS_1"/>
    <property type="match status" value="1"/>
</dbReference>
<dbReference type="Proteomes" id="UP000030651">
    <property type="component" value="Unassembled WGS sequence"/>
</dbReference>
<dbReference type="AlphaFoldDB" id="W3WYQ5"/>
<dbReference type="PANTHER" id="PTHR23501">
    <property type="entry name" value="MAJOR FACILITATOR SUPERFAMILY"/>
    <property type="match status" value="1"/>
</dbReference>
<comment type="subcellular location">
    <subcellularLocation>
        <location evidence="1">Membrane</location>
        <topology evidence="1">Multi-pass membrane protein</topology>
    </subcellularLocation>
</comment>
<reference evidence="8" key="1">
    <citation type="journal article" date="2015" name="BMC Genomics">
        <title>Genomic and transcriptomic analysis of the endophytic fungus Pestalotiopsis fici reveals its lifestyle and high potential for synthesis of natural products.</title>
        <authorList>
            <person name="Wang X."/>
            <person name="Zhang X."/>
            <person name="Liu L."/>
            <person name="Xiang M."/>
            <person name="Wang W."/>
            <person name="Sun X."/>
            <person name="Che Y."/>
            <person name="Guo L."/>
            <person name="Liu G."/>
            <person name="Guo L."/>
            <person name="Wang C."/>
            <person name="Yin W.B."/>
            <person name="Stadler M."/>
            <person name="Zhang X."/>
            <person name="Liu X."/>
        </authorList>
    </citation>
    <scope>NUCLEOTIDE SEQUENCE [LARGE SCALE GENOMIC DNA]</scope>
    <source>
        <strain evidence="8">W106-1 / CGMCC3.15140</strain>
    </source>
</reference>
<feature type="transmembrane region" description="Helical" evidence="5">
    <location>
        <begin position="153"/>
        <end position="172"/>
    </location>
</feature>
<feature type="transmembrane region" description="Helical" evidence="5">
    <location>
        <begin position="86"/>
        <end position="110"/>
    </location>
</feature>
<feature type="transmembrane region" description="Helical" evidence="5">
    <location>
        <begin position="478"/>
        <end position="502"/>
    </location>
</feature>
<dbReference type="RefSeq" id="XP_007835615.1">
    <property type="nucleotide sequence ID" value="XM_007837424.1"/>
</dbReference>
<evidence type="ECO:0000259" key="6">
    <source>
        <dbReference type="PROSITE" id="PS50850"/>
    </source>
</evidence>
<dbReference type="InParanoid" id="W3WYQ5"/>
<feature type="domain" description="Major facilitator superfamily (MFS) profile" evidence="6">
    <location>
        <begin position="88"/>
        <end position="581"/>
    </location>
</feature>
<dbReference type="Gene3D" id="1.20.1250.20">
    <property type="entry name" value="MFS general substrate transporter like domains"/>
    <property type="match status" value="2"/>
</dbReference>
<keyword evidence="2 5" id="KW-0812">Transmembrane</keyword>
<dbReference type="STRING" id="1229662.W3WYQ5"/>
<organism evidence="7 8">
    <name type="scientific">Pestalotiopsis fici (strain W106-1 / CGMCC3.15140)</name>
    <dbReference type="NCBI Taxonomy" id="1229662"/>
    <lineage>
        <taxon>Eukaryota</taxon>
        <taxon>Fungi</taxon>
        <taxon>Dikarya</taxon>
        <taxon>Ascomycota</taxon>
        <taxon>Pezizomycotina</taxon>
        <taxon>Sordariomycetes</taxon>
        <taxon>Xylariomycetidae</taxon>
        <taxon>Amphisphaeriales</taxon>
        <taxon>Sporocadaceae</taxon>
        <taxon>Pestalotiopsis</taxon>
    </lineage>
</organism>
<keyword evidence="3 5" id="KW-1133">Transmembrane helix</keyword>
<evidence type="ECO:0000256" key="4">
    <source>
        <dbReference type="ARBA" id="ARBA00023136"/>
    </source>
</evidence>
<dbReference type="SUPFAM" id="SSF103473">
    <property type="entry name" value="MFS general substrate transporter"/>
    <property type="match status" value="1"/>
</dbReference>
<evidence type="ECO:0000256" key="5">
    <source>
        <dbReference type="SAM" id="Phobius"/>
    </source>
</evidence>
<sequence length="582" mass="63835">MNSPRLELPDFDKFAVSFDELLQKGIAVKIERGDPKRGHPQHLILDPATFRERYPWTDIPSPSIQLSTKELEVAPRPPLYKDKKRVIVFVGLMLAWLFKGFDDTVITTIVPALCRKFDSLPQIAWFSAAYFLPQACLYIGFGKLAQVTNLRWMALFDGLVLTIGSVICIIASSAPVFIIGRVVTGIGIAAGVPLCATILIDITSPEERATYMASCVGVDVISLAFGALLGGYLETNMDYRWAFAFTIFGAIVSVGLIAAAYEQPPRETDGLPASEHLRRFDFFGFGFLSMFSVLLLIGIQLAAQNNQWLSAPVIACLAVSVLMFSCFVLQQIKYDDPDNRLLPRGLFNRDVSLLMAFGFFVMFAMYGVYYYLSTYFQTVKGLSSFDAAVSLLAFFLASGFSSIATGASMMWLPYANIIILVASTLAVVGTFLLTTMNEYTEPLHAGLLSIISAVGFGASQTLAIVFSQSWAAPKHQSFIVSVALMVQLFGGTLGLVLGGSVLNTQILYRVEELDGKLTGDQISAVTQALAMPDRIREFVPDDLIEPLLSVFSSSIQTVFYACSAAVSIAWILSVCMRWHKMK</sequence>
<proteinExistence type="predicted"/>
<feature type="transmembrane region" description="Helical" evidence="5">
    <location>
        <begin position="445"/>
        <end position="466"/>
    </location>
</feature>
<dbReference type="InterPro" id="IPR011701">
    <property type="entry name" value="MFS"/>
</dbReference>
<dbReference type="InterPro" id="IPR020846">
    <property type="entry name" value="MFS_dom"/>
</dbReference>
<feature type="transmembrane region" description="Helical" evidence="5">
    <location>
        <begin position="351"/>
        <end position="372"/>
    </location>
</feature>
<dbReference type="PANTHER" id="PTHR23501:SF198">
    <property type="entry name" value="AZOLE RESISTANCE PROTEIN 1-RELATED"/>
    <property type="match status" value="1"/>
</dbReference>
<dbReference type="eggNOG" id="KOG0254">
    <property type="taxonomic scope" value="Eukaryota"/>
</dbReference>
<feature type="transmembrane region" description="Helical" evidence="5">
    <location>
        <begin position="384"/>
        <end position="404"/>
    </location>
</feature>
<dbReference type="GO" id="GO:0005886">
    <property type="term" value="C:plasma membrane"/>
    <property type="evidence" value="ECO:0007669"/>
    <property type="project" value="TreeGrafter"/>
</dbReference>
<feature type="transmembrane region" description="Helical" evidence="5">
    <location>
        <begin position="122"/>
        <end position="141"/>
    </location>
</feature>
<feature type="transmembrane region" description="Helical" evidence="5">
    <location>
        <begin position="557"/>
        <end position="576"/>
    </location>
</feature>
<evidence type="ECO:0000313" key="8">
    <source>
        <dbReference type="Proteomes" id="UP000030651"/>
    </source>
</evidence>
<dbReference type="KEGG" id="pfy:PFICI_08843"/>
<dbReference type="HOGENOM" id="CLU_000960_22_1_1"/>
<feature type="transmembrane region" description="Helical" evidence="5">
    <location>
        <begin position="309"/>
        <end position="330"/>
    </location>
</feature>
<evidence type="ECO:0000256" key="1">
    <source>
        <dbReference type="ARBA" id="ARBA00004141"/>
    </source>
</evidence>
<dbReference type="GO" id="GO:0022857">
    <property type="term" value="F:transmembrane transporter activity"/>
    <property type="evidence" value="ECO:0007669"/>
    <property type="project" value="InterPro"/>
</dbReference>
<feature type="transmembrane region" description="Helical" evidence="5">
    <location>
        <begin position="411"/>
        <end position="433"/>
    </location>
</feature>
<feature type="transmembrane region" description="Helical" evidence="5">
    <location>
        <begin position="211"/>
        <end position="233"/>
    </location>
</feature>
<dbReference type="InterPro" id="IPR036259">
    <property type="entry name" value="MFS_trans_sf"/>
</dbReference>
<name>W3WYQ5_PESFW</name>
<dbReference type="GeneID" id="19273856"/>
<dbReference type="OrthoDB" id="4708003at2759"/>
<feature type="transmembrane region" description="Helical" evidence="5">
    <location>
        <begin position="239"/>
        <end position="261"/>
    </location>
</feature>
<evidence type="ECO:0000256" key="2">
    <source>
        <dbReference type="ARBA" id="ARBA00022692"/>
    </source>
</evidence>
<feature type="transmembrane region" description="Helical" evidence="5">
    <location>
        <begin position="178"/>
        <end position="199"/>
    </location>
</feature>
<gene>
    <name evidence="7" type="ORF">PFICI_08843</name>
</gene>